<gene>
    <name evidence="2" type="ORF">CKA81_00900</name>
</gene>
<keyword evidence="3" id="KW-1185">Reference proteome</keyword>
<reference evidence="2 3" key="1">
    <citation type="submission" date="2017-08" db="EMBL/GenBank/DDBJ databases">
        <authorList>
            <person name="Park S.-J."/>
            <person name="Kim H."/>
        </authorList>
    </citation>
    <scope>NUCLEOTIDE SEQUENCE [LARGE SCALE GENOMIC DNA]</scope>
    <source>
        <strain evidence="3">ye3</strain>
    </source>
</reference>
<dbReference type="AlphaFoldDB" id="A0A410G8A5"/>
<dbReference type="OrthoDB" id="8962610at2"/>
<evidence type="ECO:0000313" key="2">
    <source>
        <dbReference type="EMBL" id="QAA92558.1"/>
    </source>
</evidence>
<evidence type="ECO:0008006" key="4">
    <source>
        <dbReference type="Google" id="ProtNLM"/>
    </source>
</evidence>
<keyword evidence="1" id="KW-0732">Signal</keyword>
<name>A0A410G8A5_9BURK</name>
<proteinExistence type="predicted"/>
<dbReference type="EMBL" id="CP022987">
    <property type="protein sequence ID" value="QAA92558.1"/>
    <property type="molecule type" value="Genomic_DNA"/>
</dbReference>
<evidence type="ECO:0000313" key="3">
    <source>
        <dbReference type="Proteomes" id="UP000283474"/>
    </source>
</evidence>
<dbReference type="KEGG" id="pus:CKA81_00900"/>
<feature type="chain" id="PRO_5018986863" description="DUF3108 domain-containing protein" evidence="1">
    <location>
        <begin position="24"/>
        <end position="240"/>
    </location>
</feature>
<dbReference type="Proteomes" id="UP000283474">
    <property type="component" value="Chromosome"/>
</dbReference>
<dbReference type="Gene3D" id="2.40.360.20">
    <property type="match status" value="1"/>
</dbReference>
<sequence length="240" mass="25733">MQLRWKAALSSLAFTISATPALAGVCEAPFMHDGGVAQLQGSGGMQLGADLSFSDVSHQGKDACEARVQGVATYGLAGLPPGKSSLDYWMSVENGKATFQRRNEQGGRESVDGKFDLRMLGLFAYGEPITRAGQTFPPLRFQINLDKKAVETAPIVIETGDKTVGERQTIPTAAGQQTCWPIQYTRRTAPTQASFSGLVLPIPATTSSVTDWFCPALNMVMKQESDQNGVVSTVEVTKLQ</sequence>
<accession>A0A410G8A5</accession>
<protein>
    <recommendedName>
        <fullName evidence="4">DUF3108 domain-containing protein</fullName>
    </recommendedName>
</protein>
<dbReference type="RefSeq" id="WP_128353609.1">
    <property type="nucleotide sequence ID" value="NZ_CP022987.1"/>
</dbReference>
<organism evidence="2 3">
    <name type="scientific">Pollutimonas thiosulfatoxidans</name>
    <dbReference type="NCBI Taxonomy" id="2028345"/>
    <lineage>
        <taxon>Bacteria</taxon>
        <taxon>Pseudomonadati</taxon>
        <taxon>Pseudomonadota</taxon>
        <taxon>Betaproteobacteria</taxon>
        <taxon>Burkholderiales</taxon>
        <taxon>Alcaligenaceae</taxon>
        <taxon>Pollutimonas</taxon>
    </lineage>
</organism>
<evidence type="ECO:0000256" key="1">
    <source>
        <dbReference type="SAM" id="SignalP"/>
    </source>
</evidence>
<feature type="signal peptide" evidence="1">
    <location>
        <begin position="1"/>
        <end position="23"/>
    </location>
</feature>